<dbReference type="Pfam" id="PF00108">
    <property type="entry name" value="Thiolase_N"/>
    <property type="match status" value="1"/>
</dbReference>
<dbReference type="PROSITE" id="PS00737">
    <property type="entry name" value="THIOLASE_2"/>
    <property type="match status" value="1"/>
</dbReference>
<keyword evidence="8" id="KW-1185">Reference proteome</keyword>
<name>A0A3G9J1I7_9BACL</name>
<evidence type="ECO:0000256" key="6">
    <source>
        <dbReference type="RuleBase" id="RU003557"/>
    </source>
</evidence>
<evidence type="ECO:0000313" key="7">
    <source>
        <dbReference type="EMBL" id="BBH22235.1"/>
    </source>
</evidence>
<organism evidence="7 8">
    <name type="scientific">Paenibacillus baekrokdamisoli</name>
    <dbReference type="NCBI Taxonomy" id="1712516"/>
    <lineage>
        <taxon>Bacteria</taxon>
        <taxon>Bacillati</taxon>
        <taxon>Bacillota</taxon>
        <taxon>Bacilli</taxon>
        <taxon>Bacillales</taxon>
        <taxon>Paenibacillaceae</taxon>
        <taxon>Paenibacillus</taxon>
    </lineage>
</organism>
<dbReference type="OrthoDB" id="9764892at2"/>
<dbReference type="InterPro" id="IPR020610">
    <property type="entry name" value="Thiolase_AS"/>
</dbReference>
<dbReference type="InterPro" id="IPR020616">
    <property type="entry name" value="Thiolase_N"/>
</dbReference>
<dbReference type="PANTHER" id="PTHR18919">
    <property type="entry name" value="ACETYL-COA C-ACYLTRANSFERASE"/>
    <property type="match status" value="1"/>
</dbReference>
<dbReference type="SUPFAM" id="SSF53901">
    <property type="entry name" value="Thiolase-like"/>
    <property type="match status" value="2"/>
</dbReference>
<evidence type="ECO:0000256" key="3">
    <source>
        <dbReference type="ARBA" id="ARBA00022679"/>
    </source>
</evidence>
<dbReference type="RefSeq" id="WP_125659995.1">
    <property type="nucleotide sequence ID" value="NZ_AP019308.1"/>
</dbReference>
<dbReference type="KEGG" id="pbk:Back11_35800"/>
<dbReference type="Pfam" id="PF02803">
    <property type="entry name" value="Thiolase_C"/>
    <property type="match status" value="1"/>
</dbReference>
<keyword evidence="3 6" id="KW-0808">Transferase</keyword>
<protein>
    <recommendedName>
        <fullName evidence="2">acetyl-CoA C-acetyltransferase</fullName>
        <ecNumber evidence="2">2.3.1.9</ecNumber>
    </recommendedName>
    <alternativeName>
        <fullName evidence="5">Acetoacetyl-CoA thiolase</fullName>
    </alternativeName>
</protein>
<dbReference type="NCBIfam" id="TIGR01930">
    <property type="entry name" value="AcCoA-C-Actrans"/>
    <property type="match status" value="1"/>
</dbReference>
<dbReference type="InterPro" id="IPR020617">
    <property type="entry name" value="Thiolase_C"/>
</dbReference>
<reference evidence="7 8" key="1">
    <citation type="submission" date="2018-11" db="EMBL/GenBank/DDBJ databases">
        <title>Complete genome sequence of Paenibacillus baekrokdamisoli strain KCTC 33723.</title>
        <authorList>
            <person name="Kang S.W."/>
            <person name="Lee K.C."/>
            <person name="Kim K.K."/>
            <person name="Kim J.S."/>
            <person name="Kim D.S."/>
            <person name="Ko S.H."/>
            <person name="Yang S.H."/>
            <person name="Lee J.S."/>
        </authorList>
    </citation>
    <scope>NUCLEOTIDE SEQUENCE [LARGE SCALE GENOMIC DNA]</scope>
    <source>
        <strain evidence="7 8">KCTC 33723</strain>
    </source>
</reference>
<dbReference type="AlphaFoldDB" id="A0A3G9J1I7"/>
<dbReference type="PIRSF" id="PIRSF000429">
    <property type="entry name" value="Ac-CoA_Ac_transf"/>
    <property type="match status" value="1"/>
</dbReference>
<gene>
    <name evidence="7" type="primary">atoB</name>
    <name evidence="7" type="ORF">Back11_35800</name>
</gene>
<evidence type="ECO:0000256" key="5">
    <source>
        <dbReference type="ARBA" id="ARBA00030755"/>
    </source>
</evidence>
<dbReference type="PROSITE" id="PS00099">
    <property type="entry name" value="THIOLASE_3"/>
    <property type="match status" value="1"/>
</dbReference>
<dbReference type="InterPro" id="IPR020615">
    <property type="entry name" value="Thiolase_acyl_enz_int_AS"/>
</dbReference>
<evidence type="ECO:0000256" key="4">
    <source>
        <dbReference type="ARBA" id="ARBA00023315"/>
    </source>
</evidence>
<dbReference type="CDD" id="cd00751">
    <property type="entry name" value="thiolase"/>
    <property type="match status" value="1"/>
</dbReference>
<dbReference type="InterPro" id="IPR020613">
    <property type="entry name" value="Thiolase_CS"/>
</dbReference>
<dbReference type="EMBL" id="AP019308">
    <property type="protein sequence ID" value="BBH22235.1"/>
    <property type="molecule type" value="Genomic_DNA"/>
</dbReference>
<dbReference type="NCBIfam" id="NF006086">
    <property type="entry name" value="PRK08235.1"/>
    <property type="match status" value="1"/>
</dbReference>
<dbReference type="Proteomes" id="UP000275368">
    <property type="component" value="Chromosome"/>
</dbReference>
<dbReference type="EC" id="2.3.1.9" evidence="2"/>
<evidence type="ECO:0000256" key="1">
    <source>
        <dbReference type="ARBA" id="ARBA00010982"/>
    </source>
</evidence>
<sequence>MTEVVIVGGARTAFGKFGGALQEKTAAELGGIAISGALMKAKVNPAEVDEVTMGMALQAGAGQNPARQAAHLGGLGWQVPAVTVNKVCASGMRSLTMAVQVIRAGDAGLIIAGGMESMSHVPYALSGDTRWGLRMGDSKVTDLLLRDGLHCAFDQMHMGDYANEMAAEYSVSRLAQDEWALRSQTRAIQATQQGVFRDEITPVTVTGGKGSLFVIDTDEAPRADTNASKLASLRPVFKSGGTITAGNSPGLNDGAAALVVMSRERANQSNYVPQATILSHASVNVEPRKFPITPALVVQKLLRTNGIALPAIDLLEINEAFAAVVLVSGSITLWDAEKVNVHGGAIALGHPIGASGARIVLTLIHALRRRGGGLGIAAICSGGGQGDAVLIRVDE</sequence>
<proteinExistence type="inferred from homology"/>
<accession>A0A3G9J1I7</accession>
<dbReference type="PROSITE" id="PS00098">
    <property type="entry name" value="THIOLASE_1"/>
    <property type="match status" value="1"/>
</dbReference>
<dbReference type="InterPro" id="IPR016039">
    <property type="entry name" value="Thiolase-like"/>
</dbReference>
<dbReference type="InterPro" id="IPR002155">
    <property type="entry name" value="Thiolase"/>
</dbReference>
<dbReference type="Gene3D" id="3.40.47.10">
    <property type="match status" value="2"/>
</dbReference>
<evidence type="ECO:0000313" key="8">
    <source>
        <dbReference type="Proteomes" id="UP000275368"/>
    </source>
</evidence>
<dbReference type="FunFam" id="3.40.47.10:FF:000010">
    <property type="entry name" value="Acetyl-CoA acetyltransferase (Thiolase)"/>
    <property type="match status" value="1"/>
</dbReference>
<keyword evidence="4 6" id="KW-0012">Acyltransferase</keyword>
<comment type="similarity">
    <text evidence="1 6">Belongs to the thiolase-like superfamily. Thiolase family.</text>
</comment>
<dbReference type="PANTHER" id="PTHR18919:SF107">
    <property type="entry name" value="ACETYL-COA ACETYLTRANSFERASE, CYTOSOLIC"/>
    <property type="match status" value="1"/>
</dbReference>
<dbReference type="GO" id="GO:0003985">
    <property type="term" value="F:acetyl-CoA C-acetyltransferase activity"/>
    <property type="evidence" value="ECO:0007669"/>
    <property type="project" value="UniProtKB-EC"/>
</dbReference>
<evidence type="ECO:0000256" key="2">
    <source>
        <dbReference type="ARBA" id="ARBA00012705"/>
    </source>
</evidence>